<accession>G7SHQ3</accession>
<protein>
    <submittedName>
        <fullName evidence="2">Uncharacterized protein</fullName>
    </submittedName>
</protein>
<evidence type="ECO:0000256" key="1">
    <source>
        <dbReference type="SAM" id="Phobius"/>
    </source>
</evidence>
<dbReference type="AlphaFoldDB" id="G7SHQ3"/>
<dbReference type="KEGG" id="ssk:SSUD12_1795"/>
<evidence type="ECO:0000313" key="3">
    <source>
        <dbReference type="Proteomes" id="UP000008845"/>
    </source>
</evidence>
<dbReference type="HOGENOM" id="CLU_2940030_0_0_9"/>
<sequence length="60" mass="7231">MRAKNLAKKINLLVCLAHFADFLFLYGFLNVRFSKRYFLKIELIQDIEIAHRQFRLVTRS</sequence>
<proteinExistence type="predicted"/>
<dbReference type="Proteomes" id="UP000008845">
    <property type="component" value="Chromosome"/>
</dbReference>
<feature type="transmembrane region" description="Helical" evidence="1">
    <location>
        <begin position="12"/>
        <end position="29"/>
    </location>
</feature>
<organism evidence="2 3">
    <name type="scientific">Streptococcus suis D12</name>
    <dbReference type="NCBI Taxonomy" id="1004952"/>
    <lineage>
        <taxon>Bacteria</taxon>
        <taxon>Bacillati</taxon>
        <taxon>Bacillota</taxon>
        <taxon>Bacilli</taxon>
        <taxon>Lactobacillales</taxon>
        <taxon>Streptococcaceae</taxon>
        <taxon>Streptococcus</taxon>
    </lineage>
</organism>
<gene>
    <name evidence="2" type="ORF">SSUD12_1795</name>
</gene>
<evidence type="ECO:0000313" key="2">
    <source>
        <dbReference type="EMBL" id="AER20063.1"/>
    </source>
</evidence>
<keyword evidence="1" id="KW-0812">Transmembrane</keyword>
<name>G7SHQ3_STRSU</name>
<keyword evidence="1" id="KW-0472">Membrane</keyword>
<reference evidence="2 3" key="1">
    <citation type="journal article" date="2011" name="BMC Genomics">
        <title>Comparative Genomic Analysis of Streptococcus suis reveals significant genomic diversity among different serotypes.</title>
        <authorList>
            <person name="Zhang A."/>
            <person name="Yang M."/>
            <person name="Hu P."/>
            <person name="Wu J."/>
            <person name="Chen B."/>
            <person name="Hua Y."/>
            <person name="Yu J."/>
            <person name="Chen H."/>
            <person name="Xiao J."/>
            <person name="Jin M."/>
        </authorList>
    </citation>
    <scope>NUCLEOTIDE SEQUENCE [LARGE SCALE GENOMIC DNA]</scope>
    <source>
        <strain evidence="2">D12</strain>
    </source>
</reference>
<dbReference type="EMBL" id="CP002644">
    <property type="protein sequence ID" value="AER20063.1"/>
    <property type="molecule type" value="Genomic_DNA"/>
</dbReference>
<keyword evidence="1" id="KW-1133">Transmembrane helix</keyword>